<dbReference type="Proteomes" id="UP000824116">
    <property type="component" value="Unassembled WGS sequence"/>
</dbReference>
<gene>
    <name evidence="2" type="ORF">H9723_00450</name>
</gene>
<feature type="transmembrane region" description="Helical" evidence="1">
    <location>
        <begin position="175"/>
        <end position="195"/>
    </location>
</feature>
<comment type="caution">
    <text evidence="2">The sequence shown here is derived from an EMBL/GenBank/DDBJ whole genome shotgun (WGS) entry which is preliminary data.</text>
</comment>
<protein>
    <submittedName>
        <fullName evidence="2">Lysine exporter LysO family protein</fullName>
    </submittedName>
</protein>
<feature type="transmembrane region" description="Helical" evidence="1">
    <location>
        <begin position="66"/>
        <end position="89"/>
    </location>
</feature>
<feature type="transmembrane region" description="Helical" evidence="1">
    <location>
        <begin position="36"/>
        <end position="54"/>
    </location>
</feature>
<dbReference type="Pfam" id="PF03956">
    <property type="entry name" value="Lys_export"/>
    <property type="match status" value="1"/>
</dbReference>
<sequence length="200" mass="21163">MVYLAAAALAGGILCGMAGLDETFPVRAITYGRDYILYVLMFLVGISIGLHRGIIGKIKEYHVRIFVIPAGIIAGSLAGGIISGLITGLPMNQSTAVAAGMGWYSLTGAAVGNLAGAQAGSVAFLSNLLREIFSFFSIPFISKKLNYYTCIAPAGATSEDTTLPMMIRYTDEENVVLSVFNGVICSAAVPFLISFCYNFF</sequence>
<dbReference type="PANTHER" id="PTHR35804:SF1">
    <property type="entry name" value="LYSINE EXPORTER LYSO"/>
    <property type="match status" value="1"/>
</dbReference>
<organism evidence="2 3">
    <name type="scientific">Candidatus Mediterraneibacter stercoravium</name>
    <dbReference type="NCBI Taxonomy" id="2838685"/>
    <lineage>
        <taxon>Bacteria</taxon>
        <taxon>Bacillati</taxon>
        <taxon>Bacillota</taxon>
        <taxon>Clostridia</taxon>
        <taxon>Lachnospirales</taxon>
        <taxon>Lachnospiraceae</taxon>
        <taxon>Mediterraneibacter</taxon>
    </lineage>
</organism>
<dbReference type="InterPro" id="IPR005642">
    <property type="entry name" value="LysO"/>
</dbReference>
<proteinExistence type="predicted"/>
<evidence type="ECO:0000313" key="2">
    <source>
        <dbReference type="EMBL" id="HIZ73701.1"/>
    </source>
</evidence>
<keyword evidence="1" id="KW-1133">Transmembrane helix</keyword>
<dbReference type="AlphaFoldDB" id="A0A9D2K050"/>
<reference evidence="2" key="2">
    <citation type="submission" date="2021-04" db="EMBL/GenBank/DDBJ databases">
        <authorList>
            <person name="Gilroy R."/>
        </authorList>
    </citation>
    <scope>NUCLEOTIDE SEQUENCE</scope>
    <source>
        <strain evidence="2">CHK196-3914</strain>
    </source>
</reference>
<accession>A0A9D2K050</accession>
<dbReference type="PANTHER" id="PTHR35804">
    <property type="entry name" value="LYSINE EXPORTER LYSO"/>
    <property type="match status" value="1"/>
</dbReference>
<name>A0A9D2K050_9FIRM</name>
<feature type="transmembrane region" description="Helical" evidence="1">
    <location>
        <begin position="101"/>
        <end position="125"/>
    </location>
</feature>
<evidence type="ECO:0000313" key="3">
    <source>
        <dbReference type="Proteomes" id="UP000824116"/>
    </source>
</evidence>
<dbReference type="GO" id="GO:0005886">
    <property type="term" value="C:plasma membrane"/>
    <property type="evidence" value="ECO:0007669"/>
    <property type="project" value="TreeGrafter"/>
</dbReference>
<keyword evidence="1" id="KW-0812">Transmembrane</keyword>
<reference evidence="2" key="1">
    <citation type="journal article" date="2021" name="PeerJ">
        <title>Extensive microbial diversity within the chicken gut microbiome revealed by metagenomics and culture.</title>
        <authorList>
            <person name="Gilroy R."/>
            <person name="Ravi A."/>
            <person name="Getino M."/>
            <person name="Pursley I."/>
            <person name="Horton D.L."/>
            <person name="Alikhan N.F."/>
            <person name="Baker D."/>
            <person name="Gharbi K."/>
            <person name="Hall N."/>
            <person name="Watson M."/>
            <person name="Adriaenssens E.M."/>
            <person name="Foster-Nyarko E."/>
            <person name="Jarju S."/>
            <person name="Secka A."/>
            <person name="Antonio M."/>
            <person name="Oren A."/>
            <person name="Chaudhuri R.R."/>
            <person name="La Ragione R."/>
            <person name="Hildebrand F."/>
            <person name="Pallen M.J."/>
        </authorList>
    </citation>
    <scope>NUCLEOTIDE SEQUENCE</scope>
    <source>
        <strain evidence="2">CHK196-3914</strain>
    </source>
</reference>
<dbReference type="EMBL" id="DXAY01000008">
    <property type="protein sequence ID" value="HIZ73701.1"/>
    <property type="molecule type" value="Genomic_DNA"/>
</dbReference>
<evidence type="ECO:0000256" key="1">
    <source>
        <dbReference type="SAM" id="Phobius"/>
    </source>
</evidence>
<keyword evidence="1" id="KW-0472">Membrane</keyword>
<dbReference type="GO" id="GO:0015661">
    <property type="term" value="F:L-lysine efflux transmembrane transporter activity"/>
    <property type="evidence" value="ECO:0007669"/>
    <property type="project" value="InterPro"/>
</dbReference>